<evidence type="ECO:0000256" key="1">
    <source>
        <dbReference type="ARBA" id="ARBA00008007"/>
    </source>
</evidence>
<dbReference type="AlphaFoldDB" id="A0A1F7YZB7"/>
<evidence type="ECO:0000313" key="3">
    <source>
        <dbReference type="EMBL" id="OGM32696.1"/>
    </source>
</evidence>
<protein>
    <recommendedName>
        <fullName evidence="2">Phosphoribosyltransferase domain-containing protein</fullName>
    </recommendedName>
</protein>
<dbReference type="EMBL" id="MGGP01000013">
    <property type="protein sequence ID" value="OGM32696.1"/>
    <property type="molecule type" value="Genomic_DNA"/>
</dbReference>
<proteinExistence type="inferred from homology"/>
<dbReference type="PANTHER" id="PTHR47505:SF1">
    <property type="entry name" value="DNA UTILIZATION PROTEIN YHGH"/>
    <property type="match status" value="1"/>
</dbReference>
<dbReference type="Proteomes" id="UP000178870">
    <property type="component" value="Unassembled WGS sequence"/>
</dbReference>
<comment type="similarity">
    <text evidence="1">Belongs to the ComF/GntX family.</text>
</comment>
<reference evidence="3 4" key="1">
    <citation type="journal article" date="2016" name="Nat. Commun.">
        <title>Thousands of microbial genomes shed light on interconnected biogeochemical processes in an aquifer system.</title>
        <authorList>
            <person name="Anantharaman K."/>
            <person name="Brown C.T."/>
            <person name="Hug L.A."/>
            <person name="Sharon I."/>
            <person name="Castelle C.J."/>
            <person name="Probst A.J."/>
            <person name="Thomas B.C."/>
            <person name="Singh A."/>
            <person name="Wilkins M.J."/>
            <person name="Karaoz U."/>
            <person name="Brodie E.L."/>
            <person name="Williams K.H."/>
            <person name="Hubbard S.S."/>
            <person name="Banfield J.F."/>
        </authorList>
    </citation>
    <scope>NUCLEOTIDE SEQUENCE [LARGE SCALE GENOMIC DNA]</scope>
</reference>
<name>A0A1F7YZB7_9BACT</name>
<evidence type="ECO:0000259" key="2">
    <source>
        <dbReference type="Pfam" id="PF00156"/>
    </source>
</evidence>
<feature type="domain" description="Phosphoribosyltransferase" evidence="2">
    <location>
        <begin position="183"/>
        <end position="220"/>
    </location>
</feature>
<dbReference type="Pfam" id="PF00156">
    <property type="entry name" value="Pribosyltran"/>
    <property type="match status" value="1"/>
</dbReference>
<dbReference type="Gene3D" id="3.40.50.2020">
    <property type="match status" value="1"/>
</dbReference>
<dbReference type="InterPro" id="IPR051910">
    <property type="entry name" value="ComF/GntX_DNA_util-trans"/>
</dbReference>
<dbReference type="InterPro" id="IPR029057">
    <property type="entry name" value="PRTase-like"/>
</dbReference>
<evidence type="ECO:0000313" key="4">
    <source>
        <dbReference type="Proteomes" id="UP000178870"/>
    </source>
</evidence>
<comment type="caution">
    <text evidence="3">The sequence shown here is derived from an EMBL/GenBank/DDBJ whole genome shotgun (WGS) entry which is preliminary data.</text>
</comment>
<organism evidence="3 4">
    <name type="scientific">Candidatus Woesebacteria bacterium RIFCSPHIGHO2_01_FULL_44_21</name>
    <dbReference type="NCBI Taxonomy" id="1802503"/>
    <lineage>
        <taxon>Bacteria</taxon>
        <taxon>Candidatus Woeseibacteriota</taxon>
    </lineage>
</organism>
<dbReference type="PANTHER" id="PTHR47505">
    <property type="entry name" value="DNA UTILIZATION PROTEIN YHGH"/>
    <property type="match status" value="1"/>
</dbReference>
<accession>A0A1F7YZB7</accession>
<dbReference type="SUPFAM" id="SSF53271">
    <property type="entry name" value="PRTase-like"/>
    <property type="match status" value="1"/>
</dbReference>
<dbReference type="InterPro" id="IPR000836">
    <property type="entry name" value="PRTase_dom"/>
</dbReference>
<dbReference type="CDD" id="cd06223">
    <property type="entry name" value="PRTases_typeI"/>
    <property type="match status" value="1"/>
</dbReference>
<gene>
    <name evidence="3" type="ORF">A2803_01420</name>
</gene>
<sequence length="228" mass="25889">MNILDILFPKNCLECKRPGKYICGTCLGKVEHAKLVCPVCKKYSFIGATHSFCVNKFSLDGMHSFYKYDGVIRKAILALKYRFAHSIAEELVNCLDVKKLAFKEAILVPIPLHKHRENWRGFNQAAVLGKILAEKAGWRFNENLLLRLTDSTPQVKLGREERLRNIRGIFAAIKPRDEQERVLRGKLLDKTIIIFDDVWTTGATIAEACRVLKKAGAKEVWGMSVART</sequence>